<proteinExistence type="predicted"/>
<dbReference type="AlphaFoldDB" id="A0A9X2HRA1"/>
<evidence type="ECO:0000256" key="1">
    <source>
        <dbReference type="SAM" id="MobiDB-lite"/>
    </source>
</evidence>
<organism evidence="2 3">
    <name type="scientific">Sphingomonas tagetis</name>
    <dbReference type="NCBI Taxonomy" id="2949092"/>
    <lineage>
        <taxon>Bacteria</taxon>
        <taxon>Pseudomonadati</taxon>
        <taxon>Pseudomonadota</taxon>
        <taxon>Alphaproteobacteria</taxon>
        <taxon>Sphingomonadales</taxon>
        <taxon>Sphingomonadaceae</taxon>
        <taxon>Sphingomonas</taxon>
    </lineage>
</organism>
<comment type="caution">
    <text evidence="2">The sequence shown here is derived from an EMBL/GenBank/DDBJ whole genome shotgun (WGS) entry which is preliminary data.</text>
</comment>
<keyword evidence="3" id="KW-1185">Reference proteome</keyword>
<sequence length="195" mass="20184">MAAGAPLIAAQAAMQLIGGIEERGQLRGEARALDENARVTETQGAYDAVDALRAARMQQGEDITAAAAGGASLTGSIGDMLFQQAVEYQYQAMSIRAEAGMRAQGLRQQAQGKRRAGDAALFGGVLRAGASAIEGVRAERSASRLEAAEARGRASALAPSGSIPVPRQTGPFTWSDSETGKWGGPARRSQSVGIR</sequence>
<dbReference type="EMBL" id="JAMLDX010000005">
    <property type="protein sequence ID" value="MCP3730440.1"/>
    <property type="molecule type" value="Genomic_DNA"/>
</dbReference>
<gene>
    <name evidence="2" type="ORF">M9978_08360</name>
</gene>
<accession>A0A9X2HRA1</accession>
<feature type="region of interest" description="Disordered" evidence="1">
    <location>
        <begin position="153"/>
        <end position="195"/>
    </location>
</feature>
<protein>
    <submittedName>
        <fullName evidence="2">Uncharacterized protein</fullName>
    </submittedName>
</protein>
<dbReference type="RefSeq" id="WP_254292572.1">
    <property type="nucleotide sequence ID" value="NZ_JAMLDX010000005.1"/>
</dbReference>
<dbReference type="Proteomes" id="UP001139451">
    <property type="component" value="Unassembled WGS sequence"/>
</dbReference>
<evidence type="ECO:0000313" key="2">
    <source>
        <dbReference type="EMBL" id="MCP3730440.1"/>
    </source>
</evidence>
<reference evidence="2" key="1">
    <citation type="submission" date="2022-05" db="EMBL/GenBank/DDBJ databases">
        <title>Sphingomonas sp. strain MG17 Genome sequencing and assembly.</title>
        <authorList>
            <person name="Kim I."/>
        </authorList>
    </citation>
    <scope>NUCLEOTIDE SEQUENCE</scope>
    <source>
        <strain evidence="2">MG17</strain>
    </source>
</reference>
<name>A0A9X2HRA1_9SPHN</name>
<evidence type="ECO:0000313" key="3">
    <source>
        <dbReference type="Proteomes" id="UP001139451"/>
    </source>
</evidence>